<gene>
    <name evidence="9" type="ORF">CWS31_000155</name>
</gene>
<dbReference type="PANTHER" id="PTHR30506">
    <property type="entry name" value="INNER MEMBRANE PROTEIN"/>
    <property type="match status" value="1"/>
</dbReference>
<dbReference type="Proteomes" id="UP000815846">
    <property type="component" value="Unassembled WGS sequence"/>
</dbReference>
<evidence type="ECO:0000313" key="10">
    <source>
        <dbReference type="Proteomes" id="UP000815846"/>
    </source>
</evidence>
<feature type="transmembrane region" description="Helical" evidence="7">
    <location>
        <begin position="6"/>
        <end position="25"/>
    </location>
</feature>
<evidence type="ECO:0000313" key="9">
    <source>
        <dbReference type="EMBL" id="TYK66994.1"/>
    </source>
</evidence>
<protein>
    <submittedName>
        <fullName evidence="9">Trimeric intracellular cation channel family protein</fullName>
    </submittedName>
</protein>
<sequence length="226" mass="24503">MYELLFYLDIFGVIVFALSGALMAGRYQLDPFGVVVLASVTAVGGGTIRDVILQTPVFWVVKPYYLYVILATALLTIIIISKPKRIPKRFLLIADALGLALFAVVGTQKALHLGAPIPVAVVLGTITSIAGGMIRDVLCNVIPMILREEIYALAAILGGSLYVLLHWLGWSEISAMMVAVTAALTLRLAAIYWHLSLPAFHLIDLPSHDSNTDDANKQNSNNEESK</sequence>
<comment type="caution">
    <text evidence="9">The sequence shown here is derived from an EMBL/GenBank/DDBJ whole genome shotgun (WGS) entry which is preliminary data.</text>
</comment>
<reference evidence="9 10" key="1">
    <citation type="submission" date="2019-08" db="EMBL/GenBank/DDBJ databases">
        <title>Microbe sample from Colwellia echini.</title>
        <authorList>
            <person name="Christiansen L."/>
            <person name="Pathiraja D."/>
            <person name="Schultz-Johansen M."/>
            <person name="Choi I.-G."/>
            <person name="Stougaard P."/>
        </authorList>
    </citation>
    <scope>NUCLEOTIDE SEQUENCE [LARGE SCALE GENOMIC DNA]</scope>
    <source>
        <strain evidence="9 10">A3</strain>
    </source>
</reference>
<keyword evidence="6 7" id="KW-0472">Membrane</keyword>
<evidence type="ECO:0000256" key="1">
    <source>
        <dbReference type="ARBA" id="ARBA00004651"/>
    </source>
</evidence>
<name>A0ABY3N0I0_9GAMM</name>
<keyword evidence="3" id="KW-1003">Cell membrane</keyword>
<feature type="domain" description="Glycine transporter" evidence="8">
    <location>
        <begin position="93"/>
        <end position="166"/>
    </location>
</feature>
<organism evidence="9 10">
    <name type="scientific">Colwellia echini</name>
    <dbReference type="NCBI Taxonomy" id="1982103"/>
    <lineage>
        <taxon>Bacteria</taxon>
        <taxon>Pseudomonadati</taxon>
        <taxon>Pseudomonadota</taxon>
        <taxon>Gammaproteobacteria</taxon>
        <taxon>Alteromonadales</taxon>
        <taxon>Colwelliaceae</taxon>
        <taxon>Colwellia</taxon>
    </lineage>
</organism>
<feature type="domain" description="Glycine transporter" evidence="8">
    <location>
        <begin position="7"/>
        <end position="79"/>
    </location>
</feature>
<feature type="transmembrane region" description="Helical" evidence="7">
    <location>
        <begin position="64"/>
        <end position="81"/>
    </location>
</feature>
<evidence type="ECO:0000256" key="7">
    <source>
        <dbReference type="SAM" id="Phobius"/>
    </source>
</evidence>
<evidence type="ECO:0000256" key="5">
    <source>
        <dbReference type="ARBA" id="ARBA00022989"/>
    </source>
</evidence>
<comment type="subcellular location">
    <subcellularLocation>
        <location evidence="1">Cell membrane</location>
        <topology evidence="1">Multi-pass membrane protein</topology>
    </subcellularLocation>
</comment>
<feature type="transmembrane region" description="Helical" evidence="7">
    <location>
        <begin position="175"/>
        <end position="195"/>
    </location>
</feature>
<feature type="transmembrane region" description="Helical" evidence="7">
    <location>
        <begin position="150"/>
        <end position="169"/>
    </location>
</feature>
<keyword evidence="4 7" id="KW-0812">Transmembrane</keyword>
<accession>A0ABY3N0I0</accession>
<evidence type="ECO:0000256" key="6">
    <source>
        <dbReference type="ARBA" id="ARBA00023136"/>
    </source>
</evidence>
<feature type="transmembrane region" description="Helical" evidence="7">
    <location>
        <begin position="117"/>
        <end position="138"/>
    </location>
</feature>
<comment type="similarity">
    <text evidence="2">Belongs to the UPF0126 family.</text>
</comment>
<keyword evidence="10" id="KW-1185">Reference proteome</keyword>
<feature type="transmembrane region" description="Helical" evidence="7">
    <location>
        <begin position="90"/>
        <end position="111"/>
    </location>
</feature>
<dbReference type="PANTHER" id="PTHR30506:SF3">
    <property type="entry name" value="UPF0126 INNER MEMBRANE PROTEIN YADS-RELATED"/>
    <property type="match status" value="1"/>
</dbReference>
<proteinExistence type="inferred from homology"/>
<dbReference type="Pfam" id="PF03458">
    <property type="entry name" value="Gly_transporter"/>
    <property type="match status" value="2"/>
</dbReference>
<dbReference type="InterPro" id="IPR005115">
    <property type="entry name" value="Gly_transporter"/>
</dbReference>
<feature type="transmembrane region" description="Helical" evidence="7">
    <location>
        <begin position="32"/>
        <end position="52"/>
    </location>
</feature>
<dbReference type="RefSeq" id="WP_101343145.1">
    <property type="nucleotide sequence ID" value="NZ_PJAI02000001.1"/>
</dbReference>
<evidence type="ECO:0000256" key="2">
    <source>
        <dbReference type="ARBA" id="ARBA00008193"/>
    </source>
</evidence>
<evidence type="ECO:0000256" key="3">
    <source>
        <dbReference type="ARBA" id="ARBA00022475"/>
    </source>
</evidence>
<dbReference type="EMBL" id="PJAI02000001">
    <property type="protein sequence ID" value="TYK66994.1"/>
    <property type="molecule type" value="Genomic_DNA"/>
</dbReference>
<evidence type="ECO:0000256" key="4">
    <source>
        <dbReference type="ARBA" id="ARBA00022692"/>
    </source>
</evidence>
<evidence type="ECO:0000259" key="8">
    <source>
        <dbReference type="Pfam" id="PF03458"/>
    </source>
</evidence>
<keyword evidence="5 7" id="KW-1133">Transmembrane helix</keyword>